<evidence type="ECO:0000313" key="4">
    <source>
        <dbReference type="EMBL" id="CAH0387231.1"/>
    </source>
</evidence>
<dbReference type="InterPro" id="IPR013892">
    <property type="entry name" value="Cyt_c_biogenesis_Cmc1-like"/>
</dbReference>
<keyword evidence="2" id="KW-1015">Disulfide bond</keyword>
<evidence type="ECO:0000256" key="3">
    <source>
        <dbReference type="RuleBase" id="RU364104"/>
    </source>
</evidence>
<proteinExistence type="inferred from homology"/>
<evidence type="ECO:0000313" key="5">
    <source>
        <dbReference type="Proteomes" id="UP001152759"/>
    </source>
</evidence>
<protein>
    <recommendedName>
        <fullName evidence="3">COX assembly mitochondrial protein</fullName>
    </recommendedName>
</protein>
<dbReference type="GO" id="GO:0005739">
    <property type="term" value="C:mitochondrion"/>
    <property type="evidence" value="ECO:0007669"/>
    <property type="project" value="UniProtKB-SubCell"/>
</dbReference>
<evidence type="ECO:0000256" key="1">
    <source>
        <dbReference type="ARBA" id="ARBA00007347"/>
    </source>
</evidence>
<gene>
    <name evidence="4" type="ORF">BEMITA_LOCUS6271</name>
</gene>
<dbReference type="EMBL" id="OU963864">
    <property type="protein sequence ID" value="CAH0387231.1"/>
    <property type="molecule type" value="Genomic_DNA"/>
</dbReference>
<accession>A0A9P0AA39</accession>
<name>A0A9P0AA39_BEMTA</name>
<dbReference type="Proteomes" id="UP001152759">
    <property type="component" value="Chromosome 3"/>
</dbReference>
<keyword evidence="5" id="KW-1185">Reference proteome</keyword>
<comment type="subcellular location">
    <subcellularLocation>
        <location evidence="3">Mitochondrion</location>
    </subcellularLocation>
</comment>
<dbReference type="Pfam" id="PF08583">
    <property type="entry name" value="Cmc1"/>
    <property type="match status" value="1"/>
</dbReference>
<organism evidence="4 5">
    <name type="scientific">Bemisia tabaci</name>
    <name type="common">Sweetpotato whitefly</name>
    <name type="synonym">Aleurodes tabaci</name>
    <dbReference type="NCBI Taxonomy" id="7038"/>
    <lineage>
        <taxon>Eukaryota</taxon>
        <taxon>Metazoa</taxon>
        <taxon>Ecdysozoa</taxon>
        <taxon>Arthropoda</taxon>
        <taxon>Hexapoda</taxon>
        <taxon>Insecta</taxon>
        <taxon>Pterygota</taxon>
        <taxon>Neoptera</taxon>
        <taxon>Paraneoptera</taxon>
        <taxon>Hemiptera</taxon>
        <taxon>Sternorrhyncha</taxon>
        <taxon>Aleyrodoidea</taxon>
        <taxon>Aleyrodidae</taxon>
        <taxon>Aleyrodinae</taxon>
        <taxon>Bemisia</taxon>
    </lineage>
</organism>
<reference evidence="4" key="1">
    <citation type="submission" date="2021-12" db="EMBL/GenBank/DDBJ databases">
        <authorList>
            <person name="King R."/>
        </authorList>
    </citation>
    <scope>NUCLEOTIDE SEQUENCE</scope>
</reference>
<comment type="similarity">
    <text evidence="1 3">Belongs to the CMC family.</text>
</comment>
<dbReference type="AlphaFoldDB" id="A0A9P0AA39"/>
<keyword evidence="3" id="KW-0496">Mitochondrion</keyword>
<sequence length="85" mass="10211">MSFPQAHLHTDECNEFAKTYFTCIEESGFIKWLGHCEDSYRMMKNCFKKERLLKAEANHIKARQRNEETRRRISEYYAKEKSKAA</sequence>
<evidence type="ECO:0000256" key="2">
    <source>
        <dbReference type="ARBA" id="ARBA00023157"/>
    </source>
</evidence>